<dbReference type="PANTHER" id="PTHR13202:SF0">
    <property type="entry name" value="SIGNAL PEPTIDASE COMPLEX SUBUNIT 1"/>
    <property type="match status" value="1"/>
</dbReference>
<dbReference type="Proteomes" id="UP000736787">
    <property type="component" value="Unassembled WGS sequence"/>
</dbReference>
<dbReference type="Proteomes" id="UP000697107">
    <property type="component" value="Unassembled WGS sequence"/>
</dbReference>
<dbReference type="PANTHER" id="PTHR13202">
    <property type="entry name" value="MICROSOMAL SIGNAL PEPTIDASE 12 KDA SUBUNIT"/>
    <property type="match status" value="1"/>
</dbReference>
<dbReference type="EMBL" id="RCMV01000358">
    <property type="protein sequence ID" value="KAG3218524.1"/>
    <property type="molecule type" value="Genomic_DNA"/>
</dbReference>
<proteinExistence type="inferred from homology"/>
<evidence type="ECO:0000256" key="1">
    <source>
        <dbReference type="ARBA" id="ARBA00004477"/>
    </source>
</evidence>
<evidence type="ECO:0000313" key="10">
    <source>
        <dbReference type="EMBL" id="KAG2864617.1"/>
    </source>
</evidence>
<dbReference type="GO" id="GO:0045047">
    <property type="term" value="P:protein targeting to ER"/>
    <property type="evidence" value="ECO:0007669"/>
    <property type="project" value="TreeGrafter"/>
</dbReference>
<evidence type="ECO:0000313" key="13">
    <source>
        <dbReference type="EMBL" id="KAG2993775.1"/>
    </source>
</evidence>
<evidence type="ECO:0000313" key="15">
    <source>
        <dbReference type="Proteomes" id="UP000760860"/>
    </source>
</evidence>
<evidence type="ECO:0000256" key="6">
    <source>
        <dbReference type="ARBA" id="ARBA00022989"/>
    </source>
</evidence>
<keyword evidence="4 9" id="KW-0812">Transmembrane</keyword>
<comment type="similarity">
    <text evidence="2">Belongs to the SPCS1 family.</text>
</comment>
<keyword evidence="5" id="KW-0256">Endoplasmic reticulum</keyword>
<dbReference type="EMBL" id="RCML01000068">
    <property type="protein sequence ID" value="KAG2993775.1"/>
    <property type="molecule type" value="Genomic_DNA"/>
</dbReference>
<evidence type="ECO:0000256" key="4">
    <source>
        <dbReference type="ARBA" id="ARBA00022692"/>
    </source>
</evidence>
<comment type="function">
    <text evidence="8">Component of the signal peptidase complex (SPC) which catalyzes the cleavage of N-terminal signal sequences from nascent proteins as they are translocated into the lumen of the endoplasmic reticulum. Dispensable for SPC enzymatic activity.</text>
</comment>
<evidence type="ECO:0000313" key="12">
    <source>
        <dbReference type="EMBL" id="KAG2938271.1"/>
    </source>
</evidence>
<reference evidence="14" key="1">
    <citation type="submission" date="2018-05" db="EMBL/GenBank/DDBJ databases">
        <title>Effector identification in a new, highly contiguous assembly of the strawberry crown rot pathogen Phytophthora cactorum.</title>
        <authorList>
            <person name="Armitage A.D."/>
            <person name="Nellist C.F."/>
            <person name="Bates H."/>
            <person name="Vickerstaff R.J."/>
            <person name="Harrison R.J."/>
        </authorList>
    </citation>
    <scope>NUCLEOTIDE SEQUENCE</scope>
    <source>
        <strain evidence="10">15-7</strain>
        <strain evidence="12">4032</strain>
        <strain evidence="11">4040</strain>
        <strain evidence="13">P415</strain>
        <strain evidence="14">P421</strain>
    </source>
</reference>
<feature type="transmembrane region" description="Helical" evidence="9">
    <location>
        <begin position="37"/>
        <end position="57"/>
    </location>
</feature>
<dbReference type="GO" id="GO:0006465">
    <property type="term" value="P:signal peptide processing"/>
    <property type="evidence" value="ECO:0007669"/>
    <property type="project" value="InterPro"/>
</dbReference>
<keyword evidence="6 9" id="KW-1133">Transmembrane helix</keyword>
<name>A0A8T1HZY2_9STRA</name>
<dbReference type="EMBL" id="RCMI01000067">
    <property type="protein sequence ID" value="KAG2938271.1"/>
    <property type="molecule type" value="Genomic_DNA"/>
</dbReference>
<dbReference type="GO" id="GO:0005787">
    <property type="term" value="C:signal peptidase complex"/>
    <property type="evidence" value="ECO:0007669"/>
    <property type="project" value="InterPro"/>
</dbReference>
<dbReference type="AlphaFoldDB" id="A0A8T1HZY2"/>
<accession>A0A8T1HZY2</accession>
<protein>
    <recommendedName>
        <fullName evidence="3">Signal peptidase complex subunit 1</fullName>
    </recommendedName>
</protein>
<evidence type="ECO:0000256" key="7">
    <source>
        <dbReference type="ARBA" id="ARBA00023136"/>
    </source>
</evidence>
<sequence>MVDYKGQARAETLLVVCFVVICTPAWIYGYFQQDFSYPFQAWVAATVLSALLVLPNWPIYNRNPIKWLPSAITHDTKADTLRSTAQTRKKAKREIIIGNVGV</sequence>
<dbReference type="Pfam" id="PF06645">
    <property type="entry name" value="SPC12"/>
    <property type="match status" value="1"/>
</dbReference>
<gene>
    <name evidence="10" type="ORF">PC113_g4440</name>
    <name evidence="12" type="ORF">PC115_g3830</name>
    <name evidence="11" type="ORF">PC117_g13488</name>
    <name evidence="13" type="ORF">PC118_g3860</name>
    <name evidence="14" type="ORF">PC129_g10672</name>
</gene>
<keyword evidence="7 9" id="KW-0472">Membrane</keyword>
<dbReference type="InterPro" id="IPR009542">
    <property type="entry name" value="Spc1/SPCS1"/>
</dbReference>
<evidence type="ECO:0000256" key="5">
    <source>
        <dbReference type="ARBA" id="ARBA00022824"/>
    </source>
</evidence>
<feature type="transmembrane region" description="Helical" evidence="9">
    <location>
        <begin position="12"/>
        <end position="31"/>
    </location>
</feature>
<evidence type="ECO:0000256" key="8">
    <source>
        <dbReference type="ARBA" id="ARBA00045204"/>
    </source>
</evidence>
<evidence type="ECO:0000256" key="9">
    <source>
        <dbReference type="SAM" id="Phobius"/>
    </source>
</evidence>
<dbReference type="Proteomes" id="UP000774804">
    <property type="component" value="Unassembled WGS sequence"/>
</dbReference>
<dbReference type="Proteomes" id="UP000735874">
    <property type="component" value="Unassembled WGS sequence"/>
</dbReference>
<dbReference type="Proteomes" id="UP000760860">
    <property type="component" value="Unassembled WGS sequence"/>
</dbReference>
<evidence type="ECO:0000256" key="2">
    <source>
        <dbReference type="ARBA" id="ARBA00005245"/>
    </source>
</evidence>
<dbReference type="EMBL" id="RCMK01000395">
    <property type="protein sequence ID" value="KAG2931416.1"/>
    <property type="molecule type" value="Genomic_DNA"/>
</dbReference>
<evidence type="ECO:0000313" key="14">
    <source>
        <dbReference type="EMBL" id="KAG3218524.1"/>
    </source>
</evidence>
<comment type="subcellular location">
    <subcellularLocation>
        <location evidence="1">Endoplasmic reticulum membrane</location>
        <topology evidence="1">Multi-pass membrane protein</topology>
    </subcellularLocation>
</comment>
<evidence type="ECO:0000313" key="11">
    <source>
        <dbReference type="EMBL" id="KAG2931416.1"/>
    </source>
</evidence>
<organism evidence="14 15">
    <name type="scientific">Phytophthora cactorum</name>
    <dbReference type="NCBI Taxonomy" id="29920"/>
    <lineage>
        <taxon>Eukaryota</taxon>
        <taxon>Sar</taxon>
        <taxon>Stramenopiles</taxon>
        <taxon>Oomycota</taxon>
        <taxon>Peronosporomycetes</taxon>
        <taxon>Peronosporales</taxon>
        <taxon>Peronosporaceae</taxon>
        <taxon>Phytophthora</taxon>
    </lineage>
</organism>
<comment type="caution">
    <text evidence="14">The sequence shown here is derived from an EMBL/GenBank/DDBJ whole genome shotgun (WGS) entry which is preliminary data.</text>
</comment>
<evidence type="ECO:0000256" key="3">
    <source>
        <dbReference type="ARBA" id="ARBA00017059"/>
    </source>
</evidence>
<dbReference type="EMBL" id="RCMG01000076">
    <property type="protein sequence ID" value="KAG2864617.1"/>
    <property type="molecule type" value="Genomic_DNA"/>
</dbReference>
<dbReference type="VEuPathDB" id="FungiDB:PC110_g6355"/>